<proteinExistence type="predicted"/>
<evidence type="ECO:0000313" key="1">
    <source>
        <dbReference type="EMBL" id="KAG2305232.1"/>
    </source>
</evidence>
<name>A0A8X7SFU3_BRACI</name>
<dbReference type="Proteomes" id="UP000886595">
    <property type="component" value="Unassembled WGS sequence"/>
</dbReference>
<protein>
    <submittedName>
        <fullName evidence="1">Uncharacterized protein</fullName>
    </submittedName>
</protein>
<reference evidence="1 2" key="1">
    <citation type="submission" date="2020-02" db="EMBL/GenBank/DDBJ databases">
        <authorList>
            <person name="Ma Q."/>
            <person name="Huang Y."/>
            <person name="Song X."/>
            <person name="Pei D."/>
        </authorList>
    </citation>
    <scope>NUCLEOTIDE SEQUENCE [LARGE SCALE GENOMIC DNA]</scope>
    <source>
        <strain evidence="1">Sxm20200214</strain>
        <tissue evidence="1">Leaf</tissue>
    </source>
</reference>
<accession>A0A8X7SFU3</accession>
<sequence>MKLISYVRLGCRCPPTKWLVDRRGLVACTGCNRRLDISRTSLRCNRCVSPNVTGVIRYQMLILTQS</sequence>
<dbReference type="AlphaFoldDB" id="A0A8X7SFU3"/>
<evidence type="ECO:0000313" key="2">
    <source>
        <dbReference type="Proteomes" id="UP000886595"/>
    </source>
</evidence>
<keyword evidence="2" id="KW-1185">Reference proteome</keyword>
<organism evidence="1 2">
    <name type="scientific">Brassica carinata</name>
    <name type="common">Ethiopian mustard</name>
    <name type="synonym">Abyssinian cabbage</name>
    <dbReference type="NCBI Taxonomy" id="52824"/>
    <lineage>
        <taxon>Eukaryota</taxon>
        <taxon>Viridiplantae</taxon>
        <taxon>Streptophyta</taxon>
        <taxon>Embryophyta</taxon>
        <taxon>Tracheophyta</taxon>
        <taxon>Spermatophyta</taxon>
        <taxon>Magnoliopsida</taxon>
        <taxon>eudicotyledons</taxon>
        <taxon>Gunneridae</taxon>
        <taxon>Pentapetalae</taxon>
        <taxon>rosids</taxon>
        <taxon>malvids</taxon>
        <taxon>Brassicales</taxon>
        <taxon>Brassicaceae</taxon>
        <taxon>Brassiceae</taxon>
        <taxon>Brassica</taxon>
    </lineage>
</organism>
<dbReference type="EMBL" id="JAAMPC010000007">
    <property type="protein sequence ID" value="KAG2305232.1"/>
    <property type="molecule type" value="Genomic_DNA"/>
</dbReference>
<gene>
    <name evidence="1" type="ORF">Bca52824_033883</name>
</gene>
<comment type="caution">
    <text evidence="1">The sequence shown here is derived from an EMBL/GenBank/DDBJ whole genome shotgun (WGS) entry which is preliminary data.</text>
</comment>